<dbReference type="InterPro" id="IPR011109">
    <property type="entry name" value="DNA_bind_recombinase_dom"/>
</dbReference>
<dbReference type="InterPro" id="IPR050639">
    <property type="entry name" value="SSR_resolvase"/>
</dbReference>
<gene>
    <name evidence="4" type="ORF">FOB41_23045</name>
</gene>
<dbReference type="SUPFAM" id="SSF53041">
    <property type="entry name" value="Resolvase-like"/>
    <property type="match status" value="1"/>
</dbReference>
<feature type="domain" description="Resolvase/invertase-type recombinase catalytic" evidence="2">
    <location>
        <begin position="4"/>
        <end position="146"/>
    </location>
</feature>
<dbReference type="InterPro" id="IPR006119">
    <property type="entry name" value="Resolv_N"/>
</dbReference>
<dbReference type="Pfam" id="PF07508">
    <property type="entry name" value="Recombinase"/>
    <property type="match status" value="1"/>
</dbReference>
<evidence type="ECO:0000256" key="1">
    <source>
        <dbReference type="SAM" id="Coils"/>
    </source>
</evidence>
<dbReference type="SMART" id="SM00857">
    <property type="entry name" value="Resolvase"/>
    <property type="match status" value="1"/>
</dbReference>
<evidence type="ECO:0000259" key="3">
    <source>
        <dbReference type="PROSITE" id="PS51737"/>
    </source>
</evidence>
<reference evidence="4 5" key="1">
    <citation type="submission" date="2020-04" db="EMBL/GenBank/DDBJ databases">
        <title>FDA dAtabase for Regulatory Grade micrObial Sequences (FDA-ARGOS): Supporting development and validation of Infectious Disease Dx tests.</title>
        <authorList>
            <person name="Sciortino C."/>
            <person name="Tallon L."/>
            <person name="Sadzewicz L."/>
            <person name="Vavikolanu K."/>
            <person name="Mehta A."/>
            <person name="Aluvathingal J."/>
            <person name="Nadendla S."/>
            <person name="Nandy P."/>
            <person name="Geyer C."/>
            <person name="Yan Y."/>
            <person name="Sichtig H."/>
        </authorList>
    </citation>
    <scope>NUCLEOTIDE SEQUENCE [LARGE SCALE GENOMIC DNA]</scope>
    <source>
        <strain evidence="4 5">FDAARGOS_633</strain>
    </source>
</reference>
<dbReference type="Pfam" id="PF00239">
    <property type="entry name" value="Resolvase"/>
    <property type="match status" value="1"/>
</dbReference>
<feature type="coiled-coil region" evidence="1">
    <location>
        <begin position="438"/>
        <end position="465"/>
    </location>
</feature>
<dbReference type="PANTHER" id="PTHR30461:SF23">
    <property type="entry name" value="DNA RECOMBINASE-RELATED"/>
    <property type="match status" value="1"/>
</dbReference>
<dbReference type="InterPro" id="IPR038109">
    <property type="entry name" value="DNA_bind_recomb_sf"/>
</dbReference>
<dbReference type="CDD" id="cd00338">
    <property type="entry name" value="Ser_Recombinase"/>
    <property type="match status" value="1"/>
</dbReference>
<name>A0A6H0ZT35_9HYPH</name>
<evidence type="ECO:0000313" key="5">
    <source>
        <dbReference type="Proteomes" id="UP000500870"/>
    </source>
</evidence>
<dbReference type="InterPro" id="IPR036162">
    <property type="entry name" value="Resolvase-like_N_sf"/>
</dbReference>
<evidence type="ECO:0000259" key="2">
    <source>
        <dbReference type="PROSITE" id="PS51736"/>
    </source>
</evidence>
<accession>A0A6H0ZT35</accession>
<dbReference type="PANTHER" id="PTHR30461">
    <property type="entry name" value="DNA-INVERTASE FROM LAMBDOID PROPHAGE"/>
    <property type="match status" value="1"/>
</dbReference>
<protein>
    <submittedName>
        <fullName evidence="4">Recombinase family protein</fullName>
    </submittedName>
</protein>
<organism evidence="4 5">
    <name type="scientific">Agrobacterium pusense</name>
    <dbReference type="NCBI Taxonomy" id="648995"/>
    <lineage>
        <taxon>Bacteria</taxon>
        <taxon>Pseudomonadati</taxon>
        <taxon>Pseudomonadota</taxon>
        <taxon>Alphaproteobacteria</taxon>
        <taxon>Hyphomicrobiales</taxon>
        <taxon>Rhizobiaceae</taxon>
        <taxon>Rhizobium/Agrobacterium group</taxon>
        <taxon>Agrobacterium</taxon>
    </lineage>
</organism>
<sequence>MTKNVLFYARYSTDRQNEVSIETQVELGKAFVANKGWKLVETYADSAISGTSFTSRPGIQQVLAHVKRERIDVVLCVTADRLSRDVEHSSKILKELNYHDTAIWTVQAGQEISHMELHMRSTLSHELVEQIRYRTREGMKTAVTKGKASTCLAYGYRLSQQRDASGDRIKGLREIDLEKAEIVRRIYQLYADGMSPRDIAQLLNREGIPGPRGRKWRDTAIRGHVGRGTGILNNESYIGRMVWNRRQYRKNPQTERRTARANDSSDWVVTDVPEMRIVSDDLWSRVKDRQKEIGDLFDFGQSNRLNATHRPEYLLSHLLECEECGGPYAISGKDRYSCTNRKKRLPIDELGGACCSNSKTIIRQELESRVLDCLPAAFFAEGIFDTLSERSIAYETAKLKRPLAERDQMKRKLSELAGKQQNIIQQISDRAAEGRPRLPALDDTLDRLEAERQILEMEIASFTESGPDMIAKIEELRRRHNPEETEMAMRQFMMVARKGKNEEAKRMLMPIVRQLVQKVVIGKTPGHQPASLQVHGLIASILAQMDVLDYMKSRFISEIHEDFVERLEAGELDSEEKREIMLDIYREELLERFPEWENLQVSVVAGACNHLYLRSSQPLQALLKSLPAGDRSGLFRTAA</sequence>
<proteinExistence type="predicted"/>
<dbReference type="Proteomes" id="UP000500870">
    <property type="component" value="Chromosome 3"/>
</dbReference>
<dbReference type="PROSITE" id="PS51737">
    <property type="entry name" value="RECOMBINASE_DNA_BIND"/>
    <property type="match status" value="1"/>
</dbReference>
<dbReference type="GO" id="GO:0003677">
    <property type="term" value="F:DNA binding"/>
    <property type="evidence" value="ECO:0007669"/>
    <property type="project" value="InterPro"/>
</dbReference>
<dbReference type="Gene3D" id="3.40.50.1390">
    <property type="entry name" value="Resolvase, N-terminal catalytic domain"/>
    <property type="match status" value="1"/>
</dbReference>
<evidence type="ECO:0000313" key="4">
    <source>
        <dbReference type="EMBL" id="QIX24005.1"/>
    </source>
</evidence>
<dbReference type="PROSITE" id="PS51736">
    <property type="entry name" value="RECOMBINASES_3"/>
    <property type="match status" value="1"/>
</dbReference>
<dbReference type="Gene3D" id="3.90.1750.20">
    <property type="entry name" value="Putative Large Serine Recombinase, Chain B, Domain 2"/>
    <property type="match status" value="1"/>
</dbReference>
<dbReference type="GO" id="GO:0000150">
    <property type="term" value="F:DNA strand exchange activity"/>
    <property type="evidence" value="ECO:0007669"/>
    <property type="project" value="InterPro"/>
</dbReference>
<keyword evidence="1" id="KW-0175">Coiled coil</keyword>
<dbReference type="EMBL" id="CP050899">
    <property type="protein sequence ID" value="QIX24005.1"/>
    <property type="molecule type" value="Genomic_DNA"/>
</dbReference>
<dbReference type="AlphaFoldDB" id="A0A6H0ZT35"/>
<dbReference type="RefSeq" id="WP_177319349.1">
    <property type="nucleotide sequence ID" value="NZ_CP050899.1"/>
</dbReference>
<feature type="domain" description="Recombinase" evidence="3">
    <location>
        <begin position="153"/>
        <end position="296"/>
    </location>
</feature>